<accession>A0AAD8KDH2</accession>
<dbReference type="InterPro" id="IPR046349">
    <property type="entry name" value="C1-like_sf"/>
</dbReference>
<dbReference type="Pfam" id="PF03107">
    <property type="entry name" value="C1_2"/>
    <property type="match status" value="2"/>
</dbReference>
<reference evidence="3" key="1">
    <citation type="journal article" date="2023" name="bioRxiv">
        <title>Improved chromosome-level genome assembly for marigold (Tagetes erecta).</title>
        <authorList>
            <person name="Jiang F."/>
            <person name="Yuan L."/>
            <person name="Wang S."/>
            <person name="Wang H."/>
            <person name="Xu D."/>
            <person name="Wang A."/>
            <person name="Fan W."/>
        </authorList>
    </citation>
    <scope>NUCLEOTIDE SEQUENCE</scope>
    <source>
        <strain evidence="3">WSJ</strain>
        <tissue evidence="3">Leaf</tissue>
    </source>
</reference>
<sequence>MSNSWSCHACLTKHRDGGVGYQCCTCPYEIDLRCVTFAERTVIHHPGHSHPLIPITNDPTLSKCYSCGKEHKGVFYHCFTCFNFSIHNDCVNLPFKLTLAYHVHKLTLSYSFTIIPYYSKCRICQKSISETVWLYKCSKCRYYVHIDCAASSSKPFMFLSRGGSDANFKAADYPDLVHYPLLDESYNMLPRHIQRGNFQGFDEIIFENDIPKHPSHQHPLLLIKSPNYTAATHDPDKRIKLSEQDVNSVHNREGVCHFLNMKFEGIVHFRDHEHVLLILVGTESDGDCCVCRGELRSFAMFKCSQCEDAFHVKCGMSWYGIKIRGMSSFTNIARPKPKEVKKHLSAITFYPCEVTRPIPWQPKDIDGQS</sequence>
<dbReference type="PANTHER" id="PTHR32410">
    <property type="entry name" value="CYSTEINE/HISTIDINE-RICH C1 DOMAIN FAMILY PROTEIN"/>
    <property type="match status" value="1"/>
</dbReference>
<feature type="domain" description="DC1" evidence="2">
    <location>
        <begin position="47"/>
        <end position="91"/>
    </location>
</feature>
<keyword evidence="1" id="KW-0677">Repeat</keyword>
<feature type="domain" description="DC1" evidence="2">
    <location>
        <begin position="101"/>
        <end position="149"/>
    </location>
</feature>
<evidence type="ECO:0000256" key="1">
    <source>
        <dbReference type="ARBA" id="ARBA00022737"/>
    </source>
</evidence>
<evidence type="ECO:0000313" key="3">
    <source>
        <dbReference type="EMBL" id="KAK1420718.1"/>
    </source>
</evidence>
<dbReference type="Proteomes" id="UP001229421">
    <property type="component" value="Unassembled WGS sequence"/>
</dbReference>
<dbReference type="EMBL" id="JAUHHV010000006">
    <property type="protein sequence ID" value="KAK1420718.1"/>
    <property type="molecule type" value="Genomic_DNA"/>
</dbReference>
<keyword evidence="4" id="KW-1185">Reference proteome</keyword>
<comment type="caution">
    <text evidence="3">The sequence shown here is derived from an EMBL/GenBank/DDBJ whole genome shotgun (WGS) entry which is preliminary data.</text>
</comment>
<dbReference type="InterPro" id="IPR053192">
    <property type="entry name" value="Vacuole_Formation_Reg"/>
</dbReference>
<name>A0AAD8KDH2_TARER</name>
<proteinExistence type="predicted"/>
<dbReference type="SUPFAM" id="SSF57889">
    <property type="entry name" value="Cysteine-rich domain"/>
    <property type="match status" value="2"/>
</dbReference>
<gene>
    <name evidence="3" type="ORF">QVD17_22542</name>
</gene>
<dbReference type="PANTHER" id="PTHR32410:SF161">
    <property type="entry name" value="DC1, ZINC FINGER, RING_FYVE_PHD-TYPE-RELATED"/>
    <property type="match status" value="1"/>
</dbReference>
<dbReference type="AlphaFoldDB" id="A0AAD8KDH2"/>
<organism evidence="3 4">
    <name type="scientific">Tagetes erecta</name>
    <name type="common">African marigold</name>
    <dbReference type="NCBI Taxonomy" id="13708"/>
    <lineage>
        <taxon>Eukaryota</taxon>
        <taxon>Viridiplantae</taxon>
        <taxon>Streptophyta</taxon>
        <taxon>Embryophyta</taxon>
        <taxon>Tracheophyta</taxon>
        <taxon>Spermatophyta</taxon>
        <taxon>Magnoliopsida</taxon>
        <taxon>eudicotyledons</taxon>
        <taxon>Gunneridae</taxon>
        <taxon>Pentapetalae</taxon>
        <taxon>asterids</taxon>
        <taxon>campanulids</taxon>
        <taxon>Asterales</taxon>
        <taxon>Asteraceae</taxon>
        <taxon>Asteroideae</taxon>
        <taxon>Heliantheae alliance</taxon>
        <taxon>Tageteae</taxon>
        <taxon>Tagetes</taxon>
    </lineage>
</organism>
<evidence type="ECO:0000313" key="4">
    <source>
        <dbReference type="Proteomes" id="UP001229421"/>
    </source>
</evidence>
<evidence type="ECO:0000259" key="2">
    <source>
        <dbReference type="Pfam" id="PF03107"/>
    </source>
</evidence>
<dbReference type="InterPro" id="IPR004146">
    <property type="entry name" value="DC1"/>
</dbReference>
<protein>
    <recommendedName>
        <fullName evidence="2">DC1 domain-containing protein</fullName>
    </recommendedName>
</protein>